<reference evidence="22" key="4">
    <citation type="submission" date="2015-06" db="UniProtKB">
        <authorList>
            <consortium name="EnsemblMetazoa"/>
        </authorList>
    </citation>
    <scope>IDENTIFICATION</scope>
</reference>
<keyword evidence="6 17" id="KW-0812">Transmembrane</keyword>
<evidence type="ECO:0000256" key="3">
    <source>
        <dbReference type="ARBA" id="ARBA00022448"/>
    </source>
</evidence>
<dbReference type="Gene3D" id="1.10.287.770">
    <property type="entry name" value="YojJ-like"/>
    <property type="match status" value="1"/>
</dbReference>
<keyword evidence="5" id="KW-0147">Chitin-binding</keyword>
<dbReference type="eggNOG" id="KOG4294">
    <property type="taxonomic scope" value="Eukaryota"/>
</dbReference>
<dbReference type="EnsemblMetazoa" id="ADAC006768-RA">
    <property type="protein sequence ID" value="ADAC006768-PA"/>
    <property type="gene ID" value="ADAC006768"/>
</dbReference>
<keyword evidence="16 17" id="KW-0407">Ion channel</keyword>
<proteinExistence type="inferred from homology"/>
<evidence type="ECO:0000256" key="16">
    <source>
        <dbReference type="ARBA" id="ARBA00023303"/>
    </source>
</evidence>
<organism evidence="21">
    <name type="scientific">Anopheles darlingi</name>
    <name type="common">Mosquito</name>
    <dbReference type="NCBI Taxonomy" id="43151"/>
    <lineage>
        <taxon>Eukaryota</taxon>
        <taxon>Metazoa</taxon>
        <taxon>Ecdysozoa</taxon>
        <taxon>Arthropoda</taxon>
        <taxon>Hexapoda</taxon>
        <taxon>Insecta</taxon>
        <taxon>Pterygota</taxon>
        <taxon>Neoptera</taxon>
        <taxon>Endopterygota</taxon>
        <taxon>Diptera</taxon>
        <taxon>Nematocera</taxon>
        <taxon>Culicoidea</taxon>
        <taxon>Culicidae</taxon>
        <taxon>Anophelinae</taxon>
        <taxon>Anopheles</taxon>
    </lineage>
</organism>
<dbReference type="FunFam" id="2.170.140.10:FF:000002">
    <property type="entry name" value="Gasp, isoform A"/>
    <property type="match status" value="1"/>
</dbReference>
<evidence type="ECO:0000256" key="17">
    <source>
        <dbReference type="RuleBase" id="RU000679"/>
    </source>
</evidence>
<evidence type="ECO:0000259" key="20">
    <source>
        <dbReference type="PROSITE" id="PS50940"/>
    </source>
</evidence>
<dbReference type="SUPFAM" id="SSF57625">
    <property type="entry name" value="Invertebrate chitin-binding proteins"/>
    <property type="match status" value="3"/>
</dbReference>
<dbReference type="GO" id="GO:0016020">
    <property type="term" value="C:membrane"/>
    <property type="evidence" value="ECO:0007669"/>
    <property type="project" value="UniProtKB-SubCell"/>
</dbReference>
<evidence type="ECO:0000256" key="7">
    <source>
        <dbReference type="ARBA" id="ARBA00022729"/>
    </source>
</evidence>
<dbReference type="HOGENOM" id="CLU_346545_0_0_1"/>
<keyword evidence="12 19" id="KW-0472">Membrane</keyword>
<keyword evidence="10" id="KW-0915">Sodium</keyword>
<keyword evidence="4 17" id="KW-0894">Sodium channel</keyword>
<evidence type="ECO:0000256" key="6">
    <source>
        <dbReference type="ARBA" id="ARBA00022692"/>
    </source>
</evidence>
<dbReference type="VEuPathDB" id="VectorBase:ADAR2_005961"/>
<dbReference type="Gene3D" id="1.10.287.820">
    <property type="entry name" value="Acid-sensing ion channel domain"/>
    <property type="match status" value="1"/>
</dbReference>
<evidence type="ECO:0000256" key="1">
    <source>
        <dbReference type="ARBA" id="ARBA00004141"/>
    </source>
</evidence>
<evidence type="ECO:0000256" key="8">
    <source>
        <dbReference type="ARBA" id="ARBA00022737"/>
    </source>
</evidence>
<keyword evidence="9 19" id="KW-1133">Transmembrane helix</keyword>
<evidence type="ECO:0000256" key="19">
    <source>
        <dbReference type="SAM" id="Phobius"/>
    </source>
</evidence>
<evidence type="ECO:0000256" key="13">
    <source>
        <dbReference type="ARBA" id="ARBA00023157"/>
    </source>
</evidence>
<dbReference type="PROSITE" id="PS50940">
    <property type="entry name" value="CHIT_BIND_II"/>
    <property type="match status" value="3"/>
</dbReference>
<reference evidence="21" key="2">
    <citation type="submission" date="2010-05" db="EMBL/GenBank/DDBJ databases">
        <authorList>
            <person name="Almeida L.G."/>
            <person name="Nicolas M.F."/>
            <person name="Souza R.C."/>
            <person name="Vasconcelos A.T.R."/>
        </authorList>
    </citation>
    <scope>NUCLEOTIDE SEQUENCE</scope>
</reference>
<reference evidence="21 23" key="1">
    <citation type="journal article" date="2010" name="BMC Genomics">
        <title>Combination of measures distinguishes pre-miRNAs from other stem-loops in the genome of the newly sequenced Anopheles darlingi.</title>
        <authorList>
            <person name="Mendes N.D."/>
            <person name="Freitas A.T."/>
            <person name="Vasconcelos A.T."/>
            <person name="Sagot M.F."/>
        </authorList>
    </citation>
    <scope>NUCLEOTIDE SEQUENCE</scope>
</reference>
<feature type="domain" description="Chitin-binding type-2" evidence="20">
    <location>
        <begin position="176"/>
        <end position="235"/>
    </location>
</feature>
<feature type="domain" description="Chitin-binding type-2" evidence="20">
    <location>
        <begin position="108"/>
        <end position="166"/>
    </location>
</feature>
<feature type="region of interest" description="Disordered" evidence="18">
    <location>
        <begin position="315"/>
        <end position="347"/>
    </location>
</feature>
<dbReference type="Pfam" id="PF00858">
    <property type="entry name" value="ASC"/>
    <property type="match status" value="1"/>
</dbReference>
<keyword evidence="8" id="KW-0677">Repeat</keyword>
<evidence type="ECO:0000256" key="14">
    <source>
        <dbReference type="ARBA" id="ARBA00023180"/>
    </source>
</evidence>
<dbReference type="VEuPathDB" id="VectorBase:ADAC006768"/>
<dbReference type="InterPro" id="IPR001873">
    <property type="entry name" value="ENaC"/>
</dbReference>
<gene>
    <name evidence="21" type="ORF">AND_006768</name>
</gene>
<dbReference type="GO" id="GO:0008061">
    <property type="term" value="F:chitin binding"/>
    <property type="evidence" value="ECO:0007669"/>
    <property type="project" value="UniProtKB-KW"/>
</dbReference>
<reference evidence="21" key="3">
    <citation type="journal article" date="2013" name="Nucleic Acids Res.">
        <title>The genome of Anopheles darlingi, the main neotropical malaria vector.</title>
        <authorList>
            <person name="Marinotti O."/>
            <person name="Cerqueira G.C."/>
            <person name="de Almeida L.G."/>
            <person name="Ferro M.I."/>
            <person name="Loreto E.L."/>
            <person name="Zaha A."/>
            <person name="Teixeira S.M."/>
            <person name="Wespiser A.R."/>
            <person name="Almeida E Silva A."/>
            <person name="Schlindwein A.D."/>
            <person name="Pacheco A.C."/>
            <person name="Silva A.L."/>
            <person name="Graveley B.R."/>
            <person name="Walenz B.P."/>
            <person name="Lima Bde A."/>
            <person name="Ribeiro C.A."/>
            <person name="Nunes-Silva C.G."/>
            <person name="de Carvalho C.R."/>
            <person name="Soares C.M."/>
            <person name="de Menezes C.B."/>
            <person name="Matiolli C."/>
            <person name="Caffrey D."/>
            <person name="Araujo D.A."/>
            <person name="de Oliveira D.M."/>
            <person name="Golenbock D."/>
            <person name="Grisard E.C."/>
            <person name="Fantinatti-Garboggini F."/>
            <person name="de Carvalho F.M."/>
            <person name="Barcellos F.G."/>
            <person name="Prosdocimi F."/>
            <person name="May G."/>
            <person name="Azevedo Junior G.M."/>
            <person name="Guimaraes G.M."/>
            <person name="Goldman G.H."/>
            <person name="Padilha I.Q."/>
            <person name="Batista Jda S."/>
            <person name="Ferro J.A."/>
            <person name="Ribeiro J.M."/>
            <person name="Fietto J.L."/>
            <person name="Dabbas K.M."/>
            <person name="Cerdeira L."/>
            <person name="Agnez-Lima L.F."/>
            <person name="Brocchi M."/>
            <person name="de Carvalho M.O."/>
            <person name="Teixeira Mde M."/>
            <person name="Diniz Maia Mde M."/>
            <person name="Goldman M.H."/>
            <person name="Cruz Schneider M.P."/>
            <person name="Felipe M.S."/>
            <person name="Hungria M."/>
            <person name="Nicolas M.F."/>
            <person name="Pereira M."/>
            <person name="Montes M.A."/>
            <person name="Cantao M.E."/>
            <person name="Vincentz M."/>
            <person name="Rafael M.S."/>
            <person name="Silverman N."/>
            <person name="Stoco P.H."/>
            <person name="Souza R.C."/>
            <person name="Vicentini R."/>
            <person name="Gazzinelli R.T."/>
            <person name="Neves Rde O."/>
            <person name="Silva R."/>
            <person name="Astolfi-Filho S."/>
            <person name="Maciel T.E."/>
            <person name="Urmenyi T.P."/>
            <person name="Tadei W.P."/>
            <person name="Camargo E.P."/>
            <person name="de Vasconcelos A.T."/>
        </authorList>
    </citation>
    <scope>NUCLEOTIDE SEQUENCE</scope>
</reference>
<evidence type="ECO:0000256" key="5">
    <source>
        <dbReference type="ARBA" id="ARBA00022669"/>
    </source>
</evidence>
<dbReference type="PANTHER" id="PTHR23301">
    <property type="entry name" value="CHITIN BINDING PERITROPHIN-A"/>
    <property type="match status" value="1"/>
</dbReference>
<feature type="compositionally biased region" description="Basic residues" evidence="18">
    <location>
        <begin position="335"/>
        <end position="345"/>
    </location>
</feature>
<dbReference type="InterPro" id="IPR036508">
    <property type="entry name" value="Chitin-bd_dom_sf"/>
</dbReference>
<feature type="domain" description="Chitin-binding type-2" evidence="20">
    <location>
        <begin position="240"/>
        <end position="304"/>
    </location>
</feature>
<keyword evidence="23" id="KW-1185">Reference proteome</keyword>
<dbReference type="EMBL" id="ADMH02001647">
    <property type="protein sequence ID" value="ETN61564.1"/>
    <property type="molecule type" value="Genomic_DNA"/>
</dbReference>
<dbReference type="FunCoup" id="W5JFH9">
    <property type="interactions" value="2"/>
</dbReference>
<feature type="region of interest" description="Disordered" evidence="18">
    <location>
        <begin position="55"/>
        <end position="112"/>
    </location>
</feature>
<keyword evidence="11 17" id="KW-0406">Ion transport</keyword>
<keyword evidence="13" id="KW-1015">Disulfide bond</keyword>
<dbReference type="GO" id="GO:0005272">
    <property type="term" value="F:sodium channel activity"/>
    <property type="evidence" value="ECO:0007669"/>
    <property type="project" value="UniProtKB-KW"/>
</dbReference>
<dbReference type="Pfam" id="PF01607">
    <property type="entry name" value="CBM_14"/>
    <property type="match status" value="3"/>
</dbReference>
<evidence type="ECO:0000256" key="18">
    <source>
        <dbReference type="SAM" id="MobiDB-lite"/>
    </source>
</evidence>
<evidence type="ECO:0000313" key="22">
    <source>
        <dbReference type="EnsemblMetazoa" id="ADAC006768-PA"/>
    </source>
</evidence>
<accession>W5JFH9</accession>
<evidence type="ECO:0000256" key="11">
    <source>
        <dbReference type="ARBA" id="ARBA00023065"/>
    </source>
</evidence>
<name>W5JFH9_ANODA</name>
<feature type="transmembrane region" description="Helical" evidence="19">
    <location>
        <begin position="795"/>
        <end position="812"/>
    </location>
</feature>
<dbReference type="GO" id="GO:0005576">
    <property type="term" value="C:extracellular region"/>
    <property type="evidence" value="ECO:0007669"/>
    <property type="project" value="InterPro"/>
</dbReference>
<dbReference type="STRING" id="43151.W5JFH9"/>
<dbReference type="SMART" id="SM00494">
    <property type="entry name" value="ChtBD2"/>
    <property type="match status" value="3"/>
</dbReference>
<evidence type="ECO:0000256" key="10">
    <source>
        <dbReference type="ARBA" id="ARBA00023053"/>
    </source>
</evidence>
<comment type="subcellular location">
    <subcellularLocation>
        <location evidence="1">Membrane</location>
        <topology evidence="1">Multi-pass membrane protein</topology>
    </subcellularLocation>
</comment>
<dbReference type="Proteomes" id="UP000000673">
    <property type="component" value="Unassembled WGS sequence"/>
</dbReference>
<evidence type="ECO:0000256" key="15">
    <source>
        <dbReference type="ARBA" id="ARBA00023201"/>
    </source>
</evidence>
<evidence type="ECO:0000256" key="9">
    <source>
        <dbReference type="ARBA" id="ARBA00022989"/>
    </source>
</evidence>
<protein>
    <recommendedName>
        <fullName evidence="20">Chitin-binding type-2 domain-containing protein</fullName>
    </recommendedName>
</protein>
<evidence type="ECO:0000256" key="4">
    <source>
        <dbReference type="ARBA" id="ARBA00022461"/>
    </source>
</evidence>
<dbReference type="PANTHER" id="PTHR23301:SF104">
    <property type="entry name" value="BCDNA.GH02976"/>
    <property type="match status" value="1"/>
</dbReference>
<evidence type="ECO:0000313" key="23">
    <source>
        <dbReference type="Proteomes" id="UP000000673"/>
    </source>
</evidence>
<sequence length="815" mass="93080">MAALNHQTTATSGRLALGQLWNMFAGWVGLTGPMAKRYKRWGRGLSTAQTQLRRQYENNRRLPGTSAAVRNRESTVESAAPPARSPIRQQGPVAGDGGASEETDPELSENCPEPNGYFADAEQCDKYYQCRDGQITEKLCPDGMVFNDYASDQEKCDLPFNIDCSKRPKLQTPIPSLHCPRQNGYFASETGACDKFYYCVDGMFNMITCPEGLVFNPKTGICTWPDEAQKKGCSSEDVFKFSCPKVNETEAATHPRYADPEDCQFFYVCINGETPRRNGCRLGQAFDDLAKHCEWARKVPDCADWYKDRLTDEQLEALENPPTPKPKPVSSASKPSRRRPAKRPKKPVDEDLFLEQGAVHGLAHLGRPYLHFSEKLLWLGLIVTSLYFSVALSFVSWDRYQTKGTVVAIEKDHYYWNTSMPSLTICPLKRIYPPLLTKYCNVNGITDKADQNELFLFLESLANSSYFNFGNIYHNEKVDRLVEMLQLVPENYMKVIYNLTRDLSQLDDPELRVRTQSNLEFLRTYQTLTEYGICYTTNSFISSNLTASLLLEGRAKPLDHFYSTRVVRDVRFGNLFDGDITYSFIGFEPPISIFYHSPYETLNIANFQPLTNEAQEFETFSFELVSNNEFREHTTISQRGCRFIDESNLTHYSIYTKGLCQQECRINLAFKLCGCIPHFYPNPPGSYEKTVCHYKQLMKCLPRYQKLLLEFKQDSNDQKDTACYCEPSCISSKVIIENRQVLKQTQKLIGSIGGLVVMKRYPLVRFSRQLLFTFTDLLVSIGGTAGFFLGFSVLGMVEIIYFFTLRLVWYIAGRR</sequence>
<keyword evidence="3 17" id="KW-0813">Transport</keyword>
<evidence type="ECO:0000313" key="21">
    <source>
        <dbReference type="EMBL" id="ETN61564.1"/>
    </source>
</evidence>
<keyword evidence="14" id="KW-0325">Glycoprotein</keyword>
<keyword evidence="7" id="KW-0732">Signal</keyword>
<evidence type="ECO:0000256" key="2">
    <source>
        <dbReference type="ARBA" id="ARBA00007193"/>
    </source>
</evidence>
<dbReference type="Gene3D" id="2.170.140.10">
    <property type="entry name" value="Chitin binding domain"/>
    <property type="match status" value="3"/>
</dbReference>
<dbReference type="AlphaFoldDB" id="W5JFH9"/>
<evidence type="ECO:0000256" key="12">
    <source>
        <dbReference type="ARBA" id="ARBA00023136"/>
    </source>
</evidence>
<dbReference type="VEuPathDB" id="VectorBase:ADAR2_011099"/>
<comment type="similarity">
    <text evidence="2 17">Belongs to the amiloride-sensitive sodium channel (TC 1.A.6) family.</text>
</comment>
<dbReference type="InterPro" id="IPR051940">
    <property type="entry name" value="Chitin_bind-dev_reg"/>
</dbReference>
<dbReference type="InterPro" id="IPR002557">
    <property type="entry name" value="Chitin-bd_dom"/>
</dbReference>
<keyword evidence="15 17" id="KW-0739">Sodium transport</keyword>